<protein>
    <submittedName>
        <fullName evidence="1">Uncharacterized protein</fullName>
    </submittedName>
</protein>
<sequence length="68" mass="7867">MLAHSVNGGFAVAVGNSDGSVRVFPSCLLRQSKIYFTKYFFQVKYRNVILFTILRKQTKMYEVPFNHC</sequence>
<name>A0A0E9VZW7_ANGAN</name>
<proteinExistence type="predicted"/>
<accession>A0A0E9VZW7</accession>
<organism evidence="1">
    <name type="scientific">Anguilla anguilla</name>
    <name type="common">European freshwater eel</name>
    <name type="synonym">Muraena anguilla</name>
    <dbReference type="NCBI Taxonomy" id="7936"/>
    <lineage>
        <taxon>Eukaryota</taxon>
        <taxon>Metazoa</taxon>
        <taxon>Chordata</taxon>
        <taxon>Craniata</taxon>
        <taxon>Vertebrata</taxon>
        <taxon>Euteleostomi</taxon>
        <taxon>Actinopterygii</taxon>
        <taxon>Neopterygii</taxon>
        <taxon>Teleostei</taxon>
        <taxon>Anguilliformes</taxon>
        <taxon>Anguillidae</taxon>
        <taxon>Anguilla</taxon>
    </lineage>
</organism>
<reference evidence="1" key="1">
    <citation type="submission" date="2014-11" db="EMBL/GenBank/DDBJ databases">
        <authorList>
            <person name="Amaro Gonzalez C."/>
        </authorList>
    </citation>
    <scope>NUCLEOTIDE SEQUENCE</scope>
</reference>
<dbReference type="AlphaFoldDB" id="A0A0E9VZW7"/>
<evidence type="ECO:0000313" key="1">
    <source>
        <dbReference type="EMBL" id="JAH82753.1"/>
    </source>
</evidence>
<reference evidence="1" key="2">
    <citation type="journal article" date="2015" name="Fish Shellfish Immunol.">
        <title>Early steps in the European eel (Anguilla anguilla)-Vibrio vulnificus interaction in the gills: Role of the RtxA13 toxin.</title>
        <authorList>
            <person name="Callol A."/>
            <person name="Pajuelo D."/>
            <person name="Ebbesson L."/>
            <person name="Teles M."/>
            <person name="MacKenzie S."/>
            <person name="Amaro C."/>
        </authorList>
    </citation>
    <scope>NUCLEOTIDE SEQUENCE</scope>
</reference>
<dbReference type="EMBL" id="GBXM01025824">
    <property type="protein sequence ID" value="JAH82753.1"/>
    <property type="molecule type" value="Transcribed_RNA"/>
</dbReference>